<feature type="compositionally biased region" description="Low complexity" evidence="1">
    <location>
        <begin position="321"/>
        <end position="332"/>
    </location>
</feature>
<accession>A0AB34IQP6</accession>
<feature type="region of interest" description="Disordered" evidence="1">
    <location>
        <begin position="321"/>
        <end position="398"/>
    </location>
</feature>
<dbReference type="EMBL" id="JBGBPQ010000019">
    <property type="protein sequence ID" value="KAL1504726.1"/>
    <property type="molecule type" value="Genomic_DNA"/>
</dbReference>
<dbReference type="Proteomes" id="UP001515480">
    <property type="component" value="Unassembled WGS sequence"/>
</dbReference>
<dbReference type="AlphaFoldDB" id="A0AB34IQP6"/>
<evidence type="ECO:0000313" key="2">
    <source>
        <dbReference type="EMBL" id="KAL1504726.1"/>
    </source>
</evidence>
<proteinExistence type="predicted"/>
<feature type="compositionally biased region" description="Acidic residues" evidence="1">
    <location>
        <begin position="53"/>
        <end position="71"/>
    </location>
</feature>
<feature type="compositionally biased region" description="Polar residues" evidence="1">
    <location>
        <begin position="382"/>
        <end position="395"/>
    </location>
</feature>
<organism evidence="2 3">
    <name type="scientific">Prymnesium parvum</name>
    <name type="common">Toxic golden alga</name>
    <dbReference type="NCBI Taxonomy" id="97485"/>
    <lineage>
        <taxon>Eukaryota</taxon>
        <taxon>Haptista</taxon>
        <taxon>Haptophyta</taxon>
        <taxon>Prymnesiophyceae</taxon>
        <taxon>Prymnesiales</taxon>
        <taxon>Prymnesiaceae</taxon>
        <taxon>Prymnesium</taxon>
    </lineage>
</organism>
<feature type="compositionally biased region" description="Acidic residues" evidence="1">
    <location>
        <begin position="1"/>
        <end position="23"/>
    </location>
</feature>
<reference evidence="2 3" key="1">
    <citation type="journal article" date="2024" name="Science">
        <title>Giant polyketide synthase enzymes in the biosynthesis of giant marine polyether toxins.</title>
        <authorList>
            <person name="Fallon T.R."/>
            <person name="Shende V.V."/>
            <person name="Wierzbicki I.H."/>
            <person name="Pendleton A.L."/>
            <person name="Watervoot N.F."/>
            <person name="Auber R.P."/>
            <person name="Gonzalez D.J."/>
            <person name="Wisecaver J.H."/>
            <person name="Moore B.S."/>
        </authorList>
    </citation>
    <scope>NUCLEOTIDE SEQUENCE [LARGE SCALE GENOMIC DNA]</scope>
    <source>
        <strain evidence="2 3">12B1</strain>
    </source>
</reference>
<feature type="region of interest" description="Disordered" evidence="1">
    <location>
        <begin position="1"/>
        <end position="77"/>
    </location>
</feature>
<comment type="caution">
    <text evidence="2">The sequence shown here is derived from an EMBL/GenBank/DDBJ whole genome shotgun (WGS) entry which is preliminary data.</text>
</comment>
<gene>
    <name evidence="2" type="ORF">AB1Y20_008504</name>
</gene>
<name>A0AB34IQP6_PRYPA</name>
<keyword evidence="3" id="KW-1185">Reference proteome</keyword>
<evidence type="ECO:0000256" key="1">
    <source>
        <dbReference type="SAM" id="MobiDB-lite"/>
    </source>
</evidence>
<protein>
    <submittedName>
        <fullName evidence="2">Uncharacterized protein</fullName>
    </submittedName>
</protein>
<evidence type="ECO:0000313" key="3">
    <source>
        <dbReference type="Proteomes" id="UP001515480"/>
    </source>
</evidence>
<sequence length="524" mass="57713">MEEVSFELSEDDLLSVTADDDMASDAAGSSSTPSAPNGQVVEVELGQEHNYAEFDEEDESWREDEEPEDTLQNEKQHDGVLPLRVSWRKPDDAAGDVVRATVLVSEDDISIPKQYVLVLADAPVASANSMTKEKFMKELHCGEITALDEEADVEMRARAAAVIRRYNKPYRILYGKLQQKLKVLPALEKFVTQVTCYTAMGGIGEALPISCGDAVITPITTTAFAAVFIVSMQSSQKRQTALVWDVEKKSLVHVAALRVEHVLAEDAKPVRADVTELREICLALRDFQLCSPKNACDRTRYHDVPEEENMRMAPRTRVARCAAGAAPAASAPKPRRNKPPPPAATSKRNKRTSPKLIAPPSRKKPTPQQAAPKQKVDEPQPQRASAGTAPRSQATMEAERNSLKELLREALAPMQAQLRERDHAIESLKQDIESLRARAQMPLQQVPEVSVAQESRLESCASAVAPLVRTTTHADGDGAPADSSAAARRQICIRLAELSAEEDHEKYQRSKERARLSASLQFFN</sequence>